<feature type="region of interest" description="Disordered" evidence="1">
    <location>
        <begin position="62"/>
        <end position="168"/>
    </location>
</feature>
<keyword evidence="4" id="KW-1185">Reference proteome</keyword>
<dbReference type="AlphaFoldDB" id="A0A7W6NP45"/>
<evidence type="ECO:0000313" key="3">
    <source>
        <dbReference type="EMBL" id="MBB4082099.1"/>
    </source>
</evidence>
<feature type="compositionally biased region" description="Pro residues" evidence="1">
    <location>
        <begin position="78"/>
        <end position="132"/>
    </location>
</feature>
<reference evidence="3 4" key="1">
    <citation type="submission" date="2020-08" db="EMBL/GenBank/DDBJ databases">
        <title>Genomic Encyclopedia of Type Strains, Phase IV (KMG-IV): sequencing the most valuable type-strain genomes for metagenomic binning, comparative biology and taxonomic classification.</title>
        <authorList>
            <person name="Goeker M."/>
        </authorList>
    </citation>
    <scope>NUCLEOTIDE SEQUENCE [LARGE SCALE GENOMIC DNA]</scope>
    <source>
        <strain evidence="3 4">DSM 23960</strain>
    </source>
</reference>
<protein>
    <recommendedName>
        <fullName evidence="5">Energy transducer TonB</fullName>
    </recommendedName>
</protein>
<dbReference type="Proteomes" id="UP000529946">
    <property type="component" value="Unassembled WGS sequence"/>
</dbReference>
<keyword evidence="2" id="KW-0812">Transmembrane</keyword>
<feature type="transmembrane region" description="Helical" evidence="2">
    <location>
        <begin position="6"/>
        <end position="28"/>
    </location>
</feature>
<evidence type="ECO:0000256" key="2">
    <source>
        <dbReference type="SAM" id="Phobius"/>
    </source>
</evidence>
<dbReference type="PRINTS" id="PR01217">
    <property type="entry name" value="PRICHEXTENSN"/>
</dbReference>
<organism evidence="3 4">
    <name type="scientific">Brevundimonas lenta</name>
    <dbReference type="NCBI Taxonomy" id="424796"/>
    <lineage>
        <taxon>Bacteria</taxon>
        <taxon>Pseudomonadati</taxon>
        <taxon>Pseudomonadota</taxon>
        <taxon>Alphaproteobacteria</taxon>
        <taxon>Caulobacterales</taxon>
        <taxon>Caulobacteraceae</taxon>
        <taxon>Brevundimonas</taxon>
    </lineage>
</organism>
<gene>
    <name evidence="3" type="ORF">GGR12_000938</name>
</gene>
<dbReference type="Gene3D" id="3.30.1150.10">
    <property type="match status" value="1"/>
</dbReference>
<evidence type="ECO:0000313" key="4">
    <source>
        <dbReference type="Proteomes" id="UP000529946"/>
    </source>
</evidence>
<dbReference type="PROSITE" id="PS51257">
    <property type="entry name" value="PROKAR_LIPOPROTEIN"/>
    <property type="match status" value="1"/>
</dbReference>
<keyword evidence="2" id="KW-0472">Membrane</keyword>
<proteinExistence type="predicted"/>
<dbReference type="EMBL" id="JACIDM010000001">
    <property type="protein sequence ID" value="MBB4082099.1"/>
    <property type="molecule type" value="Genomic_DNA"/>
</dbReference>
<keyword evidence="2" id="KW-1133">Transmembrane helix</keyword>
<sequence>MERPGAALVGSVVVHGVVIGVACLAMLITGARPPLPTVTSVPVQIVSDQLELGGAEEVVVETPTEDEAAGAEVENIPEPTPPEPTPPKPTPTPPPPRPEPPRPAPRPTPRPPEPARPAPRPQPPRPQPPRPSPGLNLDELAGPTRPNTRPNPGRPNPPGTPGPAEQTRGPVVTAMFEQVYQNWSIRATCDMPGGDALRIQMDVTLSPTGRITSGPTLIGAQNSDVYRAAAAEAMRAIRATAPFDVPAGFTGGSYRPTFFTDRACNR</sequence>
<evidence type="ECO:0008006" key="5">
    <source>
        <dbReference type="Google" id="ProtNLM"/>
    </source>
</evidence>
<feature type="compositionally biased region" description="Pro residues" evidence="1">
    <location>
        <begin position="152"/>
        <end position="161"/>
    </location>
</feature>
<evidence type="ECO:0000256" key="1">
    <source>
        <dbReference type="SAM" id="MobiDB-lite"/>
    </source>
</evidence>
<accession>A0A7W6NP45</accession>
<comment type="caution">
    <text evidence="3">The sequence shown here is derived from an EMBL/GenBank/DDBJ whole genome shotgun (WGS) entry which is preliminary data.</text>
</comment>
<dbReference type="RefSeq" id="WP_183203221.1">
    <property type="nucleotide sequence ID" value="NZ_BAAAER010000004.1"/>
</dbReference>
<name>A0A7W6NP45_9CAUL</name>